<keyword evidence="9 12" id="KW-0413">Isomerase</keyword>
<dbReference type="InterPro" id="IPR036611">
    <property type="entry name" value="Trigger_fac_ribosome-bd_sf"/>
</dbReference>
<dbReference type="FunFam" id="3.10.50.40:FF:000001">
    <property type="entry name" value="Trigger factor"/>
    <property type="match status" value="1"/>
</dbReference>
<comment type="catalytic activity">
    <reaction evidence="1 12 13">
        <text>[protein]-peptidylproline (omega=180) = [protein]-peptidylproline (omega=0)</text>
        <dbReference type="Rhea" id="RHEA:16237"/>
        <dbReference type="Rhea" id="RHEA-COMP:10747"/>
        <dbReference type="Rhea" id="RHEA-COMP:10748"/>
        <dbReference type="ChEBI" id="CHEBI:83833"/>
        <dbReference type="ChEBI" id="CHEBI:83834"/>
        <dbReference type="EC" id="5.2.1.8"/>
    </reaction>
</comment>
<dbReference type="Pfam" id="PF05698">
    <property type="entry name" value="Trigger_C"/>
    <property type="match status" value="1"/>
</dbReference>
<sequence length="457" mass="51853">MNLSTKKLNSANAIANGVIATKDLEEKLTKVATRLSKTIKVDGFRKGKVPLNLIKARYKDAIKQDAQKEAVQEMLQEAIKDLKIESKQVIGDPIITKFDEKSEGIDVEIKISLTPEIDLKLVDKCIPSVKFPKIENKAIKERLEEVAKREAPLVEAPKDKKLEKNDFAVFDFEGFIDDKPFDGGKAENFELMIGSNQFIAGFEDSMIGMKAGDNKDIKVTFPKDYQAENLAGKDAVFKIKLHGIKVKDSIKIDDALAKRLLPQKENANLEDLNEQIKNQLEIEAKTKLYNEELKEKLVDNLFDTIKFDLPDLIVEQEMDMLFRNSLGTISPDELKQLQSDANKAKEKRESFRATAQKSVTITFIVDALAKRDGVVVSDNEVFQTIYYEAMMMGQNPKEVVEYYKNNNLLPAIKMAMIEDRVLHKLLDSKIEQSEKVVEEKKESKTKKENKSTKKDSK</sequence>
<dbReference type="Pfam" id="PF00254">
    <property type="entry name" value="FKBP_C"/>
    <property type="match status" value="1"/>
</dbReference>
<dbReference type="GO" id="GO:0005737">
    <property type="term" value="C:cytoplasm"/>
    <property type="evidence" value="ECO:0007669"/>
    <property type="project" value="UniProtKB-SubCell"/>
</dbReference>
<dbReference type="GO" id="GO:0051083">
    <property type="term" value="P:'de novo' cotranslational protein folding"/>
    <property type="evidence" value="ECO:0007669"/>
    <property type="project" value="TreeGrafter"/>
</dbReference>
<dbReference type="GO" id="GO:0003755">
    <property type="term" value="F:peptidyl-prolyl cis-trans isomerase activity"/>
    <property type="evidence" value="ECO:0007669"/>
    <property type="project" value="UniProtKB-UniRule"/>
</dbReference>
<keyword evidence="5 12" id="KW-0963">Cytoplasm</keyword>
<dbReference type="InterPro" id="IPR027304">
    <property type="entry name" value="Trigger_fact/SurA_dom_sf"/>
</dbReference>
<dbReference type="HAMAP" id="MF_00303">
    <property type="entry name" value="Trigger_factor_Tig"/>
    <property type="match status" value="1"/>
</dbReference>
<keyword evidence="18" id="KW-1185">Reference proteome</keyword>
<evidence type="ECO:0000256" key="2">
    <source>
        <dbReference type="ARBA" id="ARBA00005464"/>
    </source>
</evidence>
<dbReference type="PROSITE" id="PS50059">
    <property type="entry name" value="FKBP_PPIASE"/>
    <property type="match status" value="1"/>
</dbReference>
<keyword evidence="8 12" id="KW-0143">Chaperone</keyword>
<reference evidence="17 18" key="1">
    <citation type="submission" date="2018-04" db="EMBL/GenBank/DDBJ databases">
        <title>Novel Campyloabacter and Helicobacter Species and Strains.</title>
        <authorList>
            <person name="Mannion A.J."/>
            <person name="Shen Z."/>
            <person name="Fox J.G."/>
        </authorList>
    </citation>
    <scope>NUCLEOTIDE SEQUENCE [LARGE SCALE GENOMIC DNA]</scope>
    <source>
        <strain evidence="17 18">MIT 04-9362</strain>
    </source>
</reference>
<dbReference type="InterPro" id="IPR008880">
    <property type="entry name" value="Trigger_fac_C"/>
</dbReference>
<keyword evidence="7 12" id="KW-0697">Rotamase</keyword>
<dbReference type="Gene3D" id="3.10.50.40">
    <property type="match status" value="1"/>
</dbReference>
<evidence type="ECO:0000256" key="8">
    <source>
        <dbReference type="ARBA" id="ARBA00023186"/>
    </source>
</evidence>
<dbReference type="InterPro" id="IPR037041">
    <property type="entry name" value="Trigger_fac_C_sf"/>
</dbReference>
<dbReference type="GO" id="GO:0043335">
    <property type="term" value="P:protein unfolding"/>
    <property type="evidence" value="ECO:0007669"/>
    <property type="project" value="TreeGrafter"/>
</dbReference>
<dbReference type="Gene3D" id="1.10.3120.10">
    <property type="entry name" value="Trigger factor, C-terminal domain"/>
    <property type="match status" value="1"/>
</dbReference>
<dbReference type="PIRSF" id="PIRSF003095">
    <property type="entry name" value="Trigger_factor"/>
    <property type="match status" value="1"/>
</dbReference>
<comment type="subcellular location">
    <subcellularLocation>
        <location evidence="12">Cytoplasm</location>
    </subcellularLocation>
    <text evidence="12">About half TF is bound to the ribosome near the polypeptide exit tunnel while the other half is free in the cytoplasm.</text>
</comment>
<evidence type="ECO:0000313" key="17">
    <source>
        <dbReference type="EMBL" id="RDU73999.1"/>
    </source>
</evidence>
<evidence type="ECO:0000256" key="9">
    <source>
        <dbReference type="ARBA" id="ARBA00023235"/>
    </source>
</evidence>
<evidence type="ECO:0000256" key="1">
    <source>
        <dbReference type="ARBA" id="ARBA00000971"/>
    </source>
</evidence>
<dbReference type="InterPro" id="IPR001179">
    <property type="entry name" value="PPIase_FKBP_dom"/>
</dbReference>
<evidence type="ECO:0000256" key="13">
    <source>
        <dbReference type="PROSITE-ProRule" id="PRU00277"/>
    </source>
</evidence>
<evidence type="ECO:0000256" key="4">
    <source>
        <dbReference type="ARBA" id="ARBA00016902"/>
    </source>
</evidence>
<evidence type="ECO:0000256" key="5">
    <source>
        <dbReference type="ARBA" id="ARBA00022490"/>
    </source>
</evidence>
<dbReference type="EC" id="5.2.1.8" evidence="3 12"/>
<dbReference type="SUPFAM" id="SSF102735">
    <property type="entry name" value="Trigger factor ribosome-binding domain"/>
    <property type="match status" value="1"/>
</dbReference>
<comment type="function">
    <text evidence="12">Involved in protein export. Acts as a chaperone by maintaining the newly synthesized protein in an open conformation. Functions as a peptidyl-prolyl cis-trans isomerase.</text>
</comment>
<dbReference type="NCBIfam" id="TIGR00115">
    <property type="entry name" value="tig"/>
    <property type="match status" value="1"/>
</dbReference>
<comment type="domain">
    <text evidence="12">Consists of 3 domains; the N-terminus binds the ribosome, the middle domain has PPIase activity, while the C-terminus has intrinsic chaperone activity on its own.</text>
</comment>
<evidence type="ECO:0000313" key="18">
    <source>
        <dbReference type="Proteomes" id="UP000256695"/>
    </source>
</evidence>
<evidence type="ECO:0000256" key="3">
    <source>
        <dbReference type="ARBA" id="ARBA00013194"/>
    </source>
</evidence>
<dbReference type="GO" id="GO:0051301">
    <property type="term" value="P:cell division"/>
    <property type="evidence" value="ECO:0007669"/>
    <property type="project" value="UniProtKB-KW"/>
</dbReference>
<dbReference type="Pfam" id="PF05697">
    <property type="entry name" value="Trigger_N"/>
    <property type="match status" value="1"/>
</dbReference>
<name>A0A3D8J919_9HELI</name>
<dbReference type="GO" id="GO:0044183">
    <property type="term" value="F:protein folding chaperone"/>
    <property type="evidence" value="ECO:0007669"/>
    <property type="project" value="TreeGrafter"/>
</dbReference>
<dbReference type="InterPro" id="IPR005215">
    <property type="entry name" value="Trig_fac"/>
</dbReference>
<dbReference type="Gene3D" id="3.30.70.1050">
    <property type="entry name" value="Trigger factor ribosome-binding domain"/>
    <property type="match status" value="1"/>
</dbReference>
<keyword evidence="6 12" id="KW-0132">Cell division</keyword>
<evidence type="ECO:0000256" key="10">
    <source>
        <dbReference type="ARBA" id="ARBA00023306"/>
    </source>
</evidence>
<organism evidence="17 18">
    <name type="scientific">Helicobacter anseris</name>
    <dbReference type="NCBI Taxonomy" id="375926"/>
    <lineage>
        <taxon>Bacteria</taxon>
        <taxon>Pseudomonadati</taxon>
        <taxon>Campylobacterota</taxon>
        <taxon>Epsilonproteobacteria</taxon>
        <taxon>Campylobacterales</taxon>
        <taxon>Helicobacteraceae</taxon>
        <taxon>Helicobacter</taxon>
    </lineage>
</organism>
<keyword evidence="10 12" id="KW-0131">Cell cycle</keyword>
<dbReference type="GO" id="GO:0043022">
    <property type="term" value="F:ribosome binding"/>
    <property type="evidence" value="ECO:0007669"/>
    <property type="project" value="TreeGrafter"/>
</dbReference>
<proteinExistence type="inferred from homology"/>
<evidence type="ECO:0000259" key="16">
    <source>
        <dbReference type="PROSITE" id="PS50059"/>
    </source>
</evidence>
<dbReference type="Proteomes" id="UP000256695">
    <property type="component" value="Unassembled WGS sequence"/>
</dbReference>
<evidence type="ECO:0000256" key="14">
    <source>
        <dbReference type="RuleBase" id="RU003914"/>
    </source>
</evidence>
<feature type="region of interest" description="Disordered" evidence="15">
    <location>
        <begin position="433"/>
        <end position="457"/>
    </location>
</feature>
<dbReference type="OrthoDB" id="9767721at2"/>
<accession>A0A3D8J919</accession>
<dbReference type="SUPFAM" id="SSF54534">
    <property type="entry name" value="FKBP-like"/>
    <property type="match status" value="1"/>
</dbReference>
<dbReference type="SUPFAM" id="SSF109998">
    <property type="entry name" value="Triger factor/SurA peptide-binding domain-like"/>
    <property type="match status" value="1"/>
</dbReference>
<dbReference type="RefSeq" id="WP_115578829.1">
    <property type="nucleotide sequence ID" value="NZ_NXLX01000006.1"/>
</dbReference>
<protein>
    <recommendedName>
        <fullName evidence="4 12">Trigger factor</fullName>
        <shortName evidence="12">TF</shortName>
        <ecNumber evidence="3 12">5.2.1.8</ecNumber>
    </recommendedName>
    <alternativeName>
        <fullName evidence="11 12">PPIase</fullName>
    </alternativeName>
</protein>
<evidence type="ECO:0000256" key="12">
    <source>
        <dbReference type="HAMAP-Rule" id="MF_00303"/>
    </source>
</evidence>
<comment type="caution">
    <text evidence="17">The sequence shown here is derived from an EMBL/GenBank/DDBJ whole genome shotgun (WGS) entry which is preliminary data.</text>
</comment>
<evidence type="ECO:0000256" key="15">
    <source>
        <dbReference type="SAM" id="MobiDB-lite"/>
    </source>
</evidence>
<feature type="domain" description="PPIase FKBP-type" evidence="16">
    <location>
        <begin position="165"/>
        <end position="247"/>
    </location>
</feature>
<dbReference type="InterPro" id="IPR008881">
    <property type="entry name" value="Trigger_fac_ribosome-bd_bac"/>
</dbReference>
<dbReference type="InterPro" id="IPR046357">
    <property type="entry name" value="PPIase_dom_sf"/>
</dbReference>
<gene>
    <name evidence="12" type="primary">tig</name>
    <name evidence="17" type="ORF">CQA57_03365</name>
</gene>
<comment type="similarity">
    <text evidence="2 12 14">Belongs to the FKBP-type PPIase family. Tig subfamily.</text>
</comment>
<dbReference type="AlphaFoldDB" id="A0A3D8J919"/>
<evidence type="ECO:0000256" key="11">
    <source>
        <dbReference type="ARBA" id="ARBA00029986"/>
    </source>
</evidence>
<dbReference type="GO" id="GO:0015031">
    <property type="term" value="P:protein transport"/>
    <property type="evidence" value="ECO:0007669"/>
    <property type="project" value="UniProtKB-UniRule"/>
</dbReference>
<evidence type="ECO:0000256" key="6">
    <source>
        <dbReference type="ARBA" id="ARBA00022618"/>
    </source>
</evidence>
<dbReference type="PANTHER" id="PTHR30560:SF3">
    <property type="entry name" value="TRIGGER FACTOR-LIKE PROTEIN TIG, CHLOROPLASTIC"/>
    <property type="match status" value="1"/>
</dbReference>
<dbReference type="EMBL" id="NXLX01000006">
    <property type="protein sequence ID" value="RDU73999.1"/>
    <property type="molecule type" value="Genomic_DNA"/>
</dbReference>
<dbReference type="PANTHER" id="PTHR30560">
    <property type="entry name" value="TRIGGER FACTOR CHAPERONE AND PEPTIDYL-PROLYL CIS/TRANS ISOMERASE"/>
    <property type="match status" value="1"/>
</dbReference>
<evidence type="ECO:0000256" key="7">
    <source>
        <dbReference type="ARBA" id="ARBA00023110"/>
    </source>
</evidence>